<dbReference type="SUPFAM" id="SSF50916">
    <property type="entry name" value="Rap30/74 interaction domains"/>
    <property type="match status" value="1"/>
</dbReference>
<dbReference type="Gene3D" id="1.10.10.10">
    <property type="entry name" value="Winged helix-like DNA-binding domain superfamily/Winged helix DNA-binding domain"/>
    <property type="match status" value="1"/>
</dbReference>
<dbReference type="GO" id="GO:0016591">
    <property type="term" value="C:RNA polymerase II, holoenzyme"/>
    <property type="evidence" value="ECO:0007669"/>
    <property type="project" value="UniProtKB-ARBA"/>
</dbReference>
<keyword evidence="6" id="KW-0804">Transcription</keyword>
<dbReference type="Pfam" id="PF02270">
    <property type="entry name" value="TFIIF_beta"/>
    <property type="match status" value="1"/>
</dbReference>
<evidence type="ECO:0000256" key="2">
    <source>
        <dbReference type="ARBA" id="ARBA00009543"/>
    </source>
</evidence>
<evidence type="ECO:0000256" key="7">
    <source>
        <dbReference type="ARBA" id="ARBA00023242"/>
    </source>
</evidence>
<dbReference type="EMBL" id="JBJKFK010000045">
    <property type="protein sequence ID" value="KAL3320538.1"/>
    <property type="molecule type" value="Genomic_DNA"/>
</dbReference>
<dbReference type="InterPro" id="IPR036388">
    <property type="entry name" value="WH-like_DNA-bd_sf"/>
</dbReference>
<evidence type="ECO:0000256" key="4">
    <source>
        <dbReference type="ARBA" id="ARBA00023015"/>
    </source>
</evidence>
<dbReference type="AlphaFoldDB" id="A0ABD2QLY1"/>
<sequence>MSSKLNSDYLIEAHALNAVETSRARDGVWLVKVPKYLAELWQKADSDAAVGKIVMRAKEVNGKTVSEVSLVSDQALTKKVGPEAELLPSEHEFLIQTAANASTSMVGQELSILCEDTDLPDKDQSDQASYKPSLKKLSIFGRVTSRAECRPPPDSKYMKLKARQMIAYNKPKNGVQVLEGPVRNFLPVADHSNNIEYDQRKRIEGKNLRRDKEEVKADLFKAFEQHQYYAVKDLVLITRQPVSYLTEILREIAVCNNKPPHKFMWELKPEYRHYSGDADSKSGL</sequence>
<dbReference type="GO" id="GO:0090575">
    <property type="term" value="C:RNA polymerase II transcription regulator complex"/>
    <property type="evidence" value="ECO:0007669"/>
    <property type="project" value="UniProtKB-ARBA"/>
</dbReference>
<evidence type="ECO:0000256" key="3">
    <source>
        <dbReference type="ARBA" id="ARBA00020815"/>
    </source>
</evidence>
<dbReference type="InterPro" id="IPR011039">
    <property type="entry name" value="TFIIF_interaction"/>
</dbReference>
<reference evidence="11 12" key="1">
    <citation type="submission" date="2024-11" db="EMBL/GenBank/DDBJ databases">
        <title>Adaptive evolution of stress response genes in parasites aligns with host niche diversity.</title>
        <authorList>
            <person name="Hahn C."/>
            <person name="Resl P."/>
        </authorList>
    </citation>
    <scope>NUCLEOTIDE SEQUENCE [LARGE SCALE GENOMIC DNA]</scope>
    <source>
        <strain evidence="11">EGGRZ-B1_66</strain>
        <tissue evidence="11">Body</tissue>
    </source>
</reference>
<evidence type="ECO:0000256" key="8">
    <source>
        <dbReference type="ARBA" id="ARBA00033388"/>
    </source>
</evidence>
<name>A0ABD2QLY1_9PLAT</name>
<evidence type="ECO:0000259" key="9">
    <source>
        <dbReference type="Pfam" id="PF02270"/>
    </source>
</evidence>
<feature type="domain" description="TFIIF beta subunit HTH" evidence="9">
    <location>
        <begin position="209"/>
        <end position="272"/>
    </location>
</feature>
<dbReference type="GO" id="GO:0006367">
    <property type="term" value="P:transcription initiation at RNA polymerase II promoter"/>
    <property type="evidence" value="ECO:0007669"/>
    <property type="project" value="UniProtKB-ARBA"/>
</dbReference>
<evidence type="ECO:0000256" key="1">
    <source>
        <dbReference type="ARBA" id="ARBA00004123"/>
    </source>
</evidence>
<dbReference type="InterPro" id="IPR040504">
    <property type="entry name" value="TFIIF_beta_N"/>
</dbReference>
<dbReference type="PANTHER" id="PTHR10445:SF0">
    <property type="entry name" value="GENERAL TRANSCRIPTION FACTOR IIF SUBUNIT 2"/>
    <property type="match status" value="1"/>
</dbReference>
<keyword evidence="4" id="KW-0805">Transcription regulation</keyword>
<dbReference type="InterPro" id="IPR036390">
    <property type="entry name" value="WH_DNA-bd_sf"/>
</dbReference>
<evidence type="ECO:0000313" key="12">
    <source>
        <dbReference type="Proteomes" id="UP001626550"/>
    </source>
</evidence>
<protein>
    <recommendedName>
        <fullName evidence="3">General transcription factor IIF subunit 2</fullName>
    </recommendedName>
    <alternativeName>
        <fullName evidence="8">Transcription initiation factor IIF subunit beta</fullName>
    </alternativeName>
</protein>
<dbReference type="SUPFAM" id="SSF46785">
    <property type="entry name" value="Winged helix' DNA-binding domain"/>
    <property type="match status" value="1"/>
</dbReference>
<dbReference type="Pfam" id="PF17683">
    <property type="entry name" value="TFIIF_beta_N"/>
    <property type="match status" value="1"/>
</dbReference>
<dbReference type="PANTHER" id="PTHR10445">
    <property type="entry name" value="GENERAL TRANSCRIPTION FACTOR IIF SUBUNIT 2"/>
    <property type="match status" value="1"/>
</dbReference>
<evidence type="ECO:0000256" key="6">
    <source>
        <dbReference type="ARBA" id="ARBA00023163"/>
    </source>
</evidence>
<dbReference type="FunFam" id="1.10.10.10:FF:000035">
    <property type="entry name" value="General transcription factor IIF subunit 2"/>
    <property type="match status" value="1"/>
</dbReference>
<dbReference type="Proteomes" id="UP001626550">
    <property type="component" value="Unassembled WGS sequence"/>
</dbReference>
<comment type="similarity">
    <text evidence="2">Belongs to the TFIIF beta subunit family.</text>
</comment>
<dbReference type="GO" id="GO:0006368">
    <property type="term" value="P:transcription elongation by RNA polymerase II"/>
    <property type="evidence" value="ECO:0007669"/>
    <property type="project" value="UniProtKB-ARBA"/>
</dbReference>
<comment type="caution">
    <text evidence="11">The sequence shown here is derived from an EMBL/GenBank/DDBJ whole genome shotgun (WGS) entry which is preliminary data.</text>
</comment>
<dbReference type="CDD" id="cd07980">
    <property type="entry name" value="TFIIF_beta"/>
    <property type="match status" value="1"/>
</dbReference>
<comment type="subcellular location">
    <subcellularLocation>
        <location evidence="1">Nucleus</location>
    </subcellularLocation>
</comment>
<feature type="domain" description="TFIIF beta subunit N-terminal" evidence="10">
    <location>
        <begin position="27"/>
        <end position="151"/>
    </location>
</feature>
<evidence type="ECO:0000313" key="11">
    <source>
        <dbReference type="EMBL" id="KAL3320538.1"/>
    </source>
</evidence>
<gene>
    <name evidence="11" type="primary">GTF2F2</name>
    <name evidence="11" type="ORF">Ciccas_000770</name>
</gene>
<dbReference type="InterPro" id="IPR040450">
    <property type="entry name" value="TFIIF_beta_HTH"/>
</dbReference>
<keyword evidence="7" id="KW-0539">Nucleus</keyword>
<evidence type="ECO:0000259" key="10">
    <source>
        <dbReference type="Pfam" id="PF17683"/>
    </source>
</evidence>
<keyword evidence="12" id="KW-1185">Reference proteome</keyword>
<evidence type="ECO:0000256" key="5">
    <source>
        <dbReference type="ARBA" id="ARBA00023125"/>
    </source>
</evidence>
<dbReference type="GO" id="GO:0003677">
    <property type="term" value="F:DNA binding"/>
    <property type="evidence" value="ECO:0007669"/>
    <property type="project" value="UniProtKB-KW"/>
</dbReference>
<proteinExistence type="inferred from homology"/>
<organism evidence="11 12">
    <name type="scientific">Cichlidogyrus casuarinus</name>
    <dbReference type="NCBI Taxonomy" id="1844966"/>
    <lineage>
        <taxon>Eukaryota</taxon>
        <taxon>Metazoa</taxon>
        <taxon>Spiralia</taxon>
        <taxon>Lophotrochozoa</taxon>
        <taxon>Platyhelminthes</taxon>
        <taxon>Monogenea</taxon>
        <taxon>Monopisthocotylea</taxon>
        <taxon>Dactylogyridea</taxon>
        <taxon>Ancyrocephalidae</taxon>
        <taxon>Cichlidogyrus</taxon>
    </lineage>
</organism>
<accession>A0ABD2QLY1</accession>
<keyword evidence="5" id="KW-0238">DNA-binding</keyword>
<dbReference type="InterPro" id="IPR003196">
    <property type="entry name" value="TFIIF_beta"/>
</dbReference>